<proteinExistence type="predicted"/>
<feature type="region of interest" description="Disordered" evidence="1">
    <location>
        <begin position="1"/>
        <end position="50"/>
    </location>
</feature>
<dbReference type="EMBL" id="MLYV02000230">
    <property type="protein sequence ID" value="PSS30969.1"/>
    <property type="molecule type" value="Genomic_DNA"/>
</dbReference>
<dbReference type="AlphaFoldDB" id="A0A2R6RLT8"/>
<feature type="compositionally biased region" description="Basic and acidic residues" evidence="1">
    <location>
        <begin position="1"/>
        <end position="20"/>
    </location>
</feature>
<evidence type="ECO:0000313" key="3">
    <source>
        <dbReference type="Proteomes" id="UP000186601"/>
    </source>
</evidence>
<reference evidence="2 3" key="1">
    <citation type="submission" date="2018-02" db="EMBL/GenBank/DDBJ databases">
        <title>Genome sequence of the basidiomycete white-rot fungus Phlebia centrifuga.</title>
        <authorList>
            <person name="Granchi Z."/>
            <person name="Peng M."/>
            <person name="de Vries R.P."/>
            <person name="Hilden K."/>
            <person name="Makela M.R."/>
            <person name="Grigoriev I."/>
            <person name="Riley R."/>
        </authorList>
    </citation>
    <scope>NUCLEOTIDE SEQUENCE [LARGE SCALE GENOMIC DNA]</scope>
    <source>
        <strain evidence="2 3">FBCC195</strain>
    </source>
</reference>
<evidence type="ECO:0000313" key="2">
    <source>
        <dbReference type="EMBL" id="PSS30969.1"/>
    </source>
</evidence>
<comment type="caution">
    <text evidence="2">The sequence shown here is derived from an EMBL/GenBank/DDBJ whole genome shotgun (WGS) entry which is preliminary data.</text>
</comment>
<accession>A0A2R6RLT8</accession>
<gene>
    <name evidence="2" type="ORF">PHLCEN_2v2494</name>
</gene>
<keyword evidence="3" id="KW-1185">Reference proteome</keyword>
<organism evidence="2 3">
    <name type="scientific">Hermanssonia centrifuga</name>
    <dbReference type="NCBI Taxonomy" id="98765"/>
    <lineage>
        <taxon>Eukaryota</taxon>
        <taxon>Fungi</taxon>
        <taxon>Dikarya</taxon>
        <taxon>Basidiomycota</taxon>
        <taxon>Agaricomycotina</taxon>
        <taxon>Agaricomycetes</taxon>
        <taxon>Polyporales</taxon>
        <taxon>Meruliaceae</taxon>
        <taxon>Hermanssonia</taxon>
    </lineage>
</organism>
<dbReference type="Proteomes" id="UP000186601">
    <property type="component" value="Unassembled WGS sequence"/>
</dbReference>
<protein>
    <submittedName>
        <fullName evidence="2">Uncharacterized protein</fullName>
    </submittedName>
</protein>
<name>A0A2R6RLT8_9APHY</name>
<evidence type="ECO:0000256" key="1">
    <source>
        <dbReference type="SAM" id="MobiDB-lite"/>
    </source>
</evidence>
<feature type="compositionally biased region" description="Basic and acidic residues" evidence="1">
    <location>
        <begin position="40"/>
        <end position="50"/>
    </location>
</feature>
<sequence length="50" mass="5661">MPTIRGERAFSGSELEHQHQGIEQNLNPSLRALLTPTQILREDEGPYRSS</sequence>